<dbReference type="HAMAP" id="MF_00636">
    <property type="entry name" value="RapZ_like"/>
    <property type="match status" value="1"/>
</dbReference>
<reference evidence="7 8" key="1">
    <citation type="journal article" date="2017" name="Genome Announc.">
        <title>Complete Genome Sequences of Two Acetylene-Fermenting Pelobacter acetylenicus Strains.</title>
        <authorList>
            <person name="Sutton J.M."/>
            <person name="Baesman S.M."/>
            <person name="Fierst J.L."/>
            <person name="Poret-Peterson A.T."/>
            <person name="Oremland R.S."/>
            <person name="Dunlap D.S."/>
            <person name="Akob D.M."/>
        </authorList>
    </citation>
    <scope>NUCLEOTIDE SEQUENCE [LARGE SCALE GENOMIC DNA]</scope>
    <source>
        <strain evidence="7 8">DSM 3247</strain>
    </source>
</reference>
<evidence type="ECO:0000313" key="8">
    <source>
        <dbReference type="Proteomes" id="UP000182264"/>
    </source>
</evidence>
<feature type="binding site" evidence="4">
    <location>
        <begin position="62"/>
        <end position="65"/>
    </location>
    <ligand>
        <name>GTP</name>
        <dbReference type="ChEBI" id="CHEBI:37565"/>
    </ligand>
</feature>
<dbReference type="InterPro" id="IPR053931">
    <property type="entry name" value="RapZ_C"/>
</dbReference>
<accession>A0A1L3GJE9</accession>
<evidence type="ECO:0000256" key="4">
    <source>
        <dbReference type="HAMAP-Rule" id="MF_00636"/>
    </source>
</evidence>
<feature type="domain" description="RapZ C-terminal" evidence="6">
    <location>
        <begin position="167"/>
        <end position="285"/>
    </location>
</feature>
<feature type="binding site" evidence="4">
    <location>
        <begin position="11"/>
        <end position="18"/>
    </location>
    <ligand>
        <name>ATP</name>
        <dbReference type="ChEBI" id="CHEBI:30616"/>
    </ligand>
</feature>
<dbReference type="SUPFAM" id="SSF52540">
    <property type="entry name" value="P-loop containing nucleoside triphosphate hydrolases"/>
    <property type="match status" value="1"/>
</dbReference>
<dbReference type="Pfam" id="PF22740">
    <property type="entry name" value="PapZ_C"/>
    <property type="match status" value="1"/>
</dbReference>
<evidence type="ECO:0000256" key="3">
    <source>
        <dbReference type="ARBA" id="ARBA00023134"/>
    </source>
</evidence>
<keyword evidence="1 4" id="KW-0547">Nucleotide-binding</keyword>
<sequence length="288" mass="32348">MKRARLIIITGLSGSGKTTAARSLEDEGFFVVDNLPLVLLPEFLKLHVCSGPGNSNVAVVVDVRNKPYLEGYRQTLDEIRSAGHLVDIFFFDSCEEVLIRRYSETRRRHPLSRKQGIAESIRQERALLSGIMDLATEIIDTSWLTPHQLRAKVVQMVAGDQKGIPLAVLVQSFGFRYGIPPGSDLVMDVRFLPNPHFVPDLRPYTGLSPGVRNFVLEQDACQEFLGRFRHLLDYLLPCYRREGKSYLTISIGCTGGRHRSVAIAEYLRHAIHGDNLVVEGVHRDVAKE</sequence>
<dbReference type="Proteomes" id="UP000182264">
    <property type="component" value="Chromosome"/>
</dbReference>
<dbReference type="Gene3D" id="3.40.50.300">
    <property type="entry name" value="P-loop containing nucleotide triphosphate hydrolases"/>
    <property type="match status" value="1"/>
</dbReference>
<dbReference type="KEGG" id="pace:A6070_08420"/>
<keyword evidence="8" id="KW-1185">Reference proteome</keyword>
<evidence type="ECO:0000313" key="7">
    <source>
        <dbReference type="EMBL" id="APG26062.1"/>
    </source>
</evidence>
<dbReference type="PANTHER" id="PTHR30448">
    <property type="entry name" value="RNASE ADAPTER PROTEIN RAPZ"/>
    <property type="match status" value="1"/>
</dbReference>
<proteinExistence type="inferred from homology"/>
<evidence type="ECO:0000256" key="1">
    <source>
        <dbReference type="ARBA" id="ARBA00022741"/>
    </source>
</evidence>
<dbReference type="EMBL" id="CP015518">
    <property type="protein sequence ID" value="APG26062.1"/>
    <property type="molecule type" value="Genomic_DNA"/>
</dbReference>
<dbReference type="GO" id="GO:0005525">
    <property type="term" value="F:GTP binding"/>
    <property type="evidence" value="ECO:0007669"/>
    <property type="project" value="UniProtKB-UniRule"/>
</dbReference>
<gene>
    <name evidence="7" type="ORF">A7E75_14385</name>
</gene>
<dbReference type="InterPro" id="IPR053930">
    <property type="entry name" value="RapZ-like_N"/>
</dbReference>
<dbReference type="AlphaFoldDB" id="A0A1L3GJE9"/>
<evidence type="ECO:0000256" key="2">
    <source>
        <dbReference type="ARBA" id="ARBA00022840"/>
    </source>
</evidence>
<evidence type="ECO:0000259" key="5">
    <source>
        <dbReference type="Pfam" id="PF03668"/>
    </source>
</evidence>
<keyword evidence="2 4" id="KW-0067">ATP-binding</keyword>
<evidence type="ECO:0000259" key="6">
    <source>
        <dbReference type="Pfam" id="PF22740"/>
    </source>
</evidence>
<dbReference type="NCBIfam" id="NF003828">
    <property type="entry name" value="PRK05416.1"/>
    <property type="match status" value="1"/>
</dbReference>
<dbReference type="InterPro" id="IPR005337">
    <property type="entry name" value="RapZ-like"/>
</dbReference>
<dbReference type="Pfam" id="PF03668">
    <property type="entry name" value="RapZ-like_N"/>
    <property type="match status" value="1"/>
</dbReference>
<dbReference type="InterPro" id="IPR027417">
    <property type="entry name" value="P-loop_NTPase"/>
</dbReference>
<protein>
    <submittedName>
        <fullName evidence="7">RNase adaptor protein RapZ</fullName>
    </submittedName>
</protein>
<organism evidence="7 8">
    <name type="scientific">Syntrophotalea acetylenica</name>
    <name type="common">Pelobacter acetylenicus</name>
    <dbReference type="NCBI Taxonomy" id="29542"/>
    <lineage>
        <taxon>Bacteria</taxon>
        <taxon>Pseudomonadati</taxon>
        <taxon>Thermodesulfobacteriota</taxon>
        <taxon>Desulfuromonadia</taxon>
        <taxon>Desulfuromonadales</taxon>
        <taxon>Syntrophotaleaceae</taxon>
        <taxon>Syntrophotalea</taxon>
    </lineage>
</organism>
<dbReference type="PIRSF" id="PIRSF005052">
    <property type="entry name" value="P-loopkin"/>
    <property type="match status" value="1"/>
</dbReference>
<dbReference type="GO" id="GO:0005524">
    <property type="term" value="F:ATP binding"/>
    <property type="evidence" value="ECO:0007669"/>
    <property type="project" value="UniProtKB-UniRule"/>
</dbReference>
<keyword evidence="3 4" id="KW-0342">GTP-binding</keyword>
<dbReference type="PANTHER" id="PTHR30448:SF0">
    <property type="entry name" value="RNASE ADAPTER PROTEIN RAPZ"/>
    <property type="match status" value="1"/>
</dbReference>
<dbReference type="OrthoDB" id="9784461at2"/>
<name>A0A1L3GJE9_SYNAC</name>
<feature type="domain" description="RapZ-like N-terminal" evidence="5">
    <location>
        <begin position="6"/>
        <end position="161"/>
    </location>
</feature>
<dbReference type="RefSeq" id="WP_072287901.1">
    <property type="nucleotide sequence ID" value="NZ_CP015455.1"/>
</dbReference>
<dbReference type="STRING" id="29542.A6070_08420"/>